<feature type="transmembrane region" description="Helical" evidence="5">
    <location>
        <begin position="384"/>
        <end position="405"/>
    </location>
</feature>
<feature type="transmembrane region" description="Helical" evidence="5">
    <location>
        <begin position="85"/>
        <end position="104"/>
    </location>
</feature>
<feature type="transmembrane region" description="Helical" evidence="5">
    <location>
        <begin position="154"/>
        <end position="173"/>
    </location>
</feature>
<feature type="transmembrane region" description="Helical" evidence="5">
    <location>
        <begin position="26"/>
        <end position="46"/>
    </location>
</feature>
<evidence type="ECO:0000256" key="4">
    <source>
        <dbReference type="ARBA" id="ARBA00023136"/>
    </source>
</evidence>
<name>A0ABY6HTK4_9ARCH</name>
<feature type="transmembrane region" description="Helical" evidence="5">
    <location>
        <begin position="110"/>
        <end position="133"/>
    </location>
</feature>
<dbReference type="PANTHER" id="PTHR23530:SF1">
    <property type="entry name" value="PERMEASE, MAJOR FACILITATOR SUPERFAMILY-RELATED"/>
    <property type="match status" value="1"/>
</dbReference>
<feature type="transmembrane region" description="Helical" evidence="5">
    <location>
        <begin position="351"/>
        <end position="372"/>
    </location>
</feature>
<dbReference type="InterPro" id="IPR036259">
    <property type="entry name" value="MFS_trans_sf"/>
</dbReference>
<dbReference type="InterPro" id="IPR011701">
    <property type="entry name" value="MFS"/>
</dbReference>
<proteinExistence type="predicted"/>
<evidence type="ECO:0008006" key="8">
    <source>
        <dbReference type="Google" id="ProtNLM"/>
    </source>
</evidence>
<evidence type="ECO:0000256" key="2">
    <source>
        <dbReference type="ARBA" id="ARBA00022692"/>
    </source>
</evidence>
<dbReference type="PANTHER" id="PTHR23530">
    <property type="entry name" value="TRANSPORT PROTEIN-RELATED"/>
    <property type="match status" value="1"/>
</dbReference>
<feature type="transmembrane region" description="Helical" evidence="5">
    <location>
        <begin position="52"/>
        <end position="73"/>
    </location>
</feature>
<feature type="transmembrane region" description="Helical" evidence="5">
    <location>
        <begin position="257"/>
        <end position="281"/>
    </location>
</feature>
<accession>A0ABY6HTK4</accession>
<sequence>MTTNDETKQNMDSNHNQAMQSNVKKYFAAMFFRNLWISMPVGILYFQARGLSFTQIGLLEAIISAVIFFTDIPSGAFADIFGRKLSTSLGMGLWGLSLILTAVFTTFNGYVFAAILMGFGDSFLSGAINALFYDTLKQMNKDQEYIKYTSRRDIITSIAIILASILGAIFYTIDIRLPYLVHGITLTIAGIIAFTMKEPITFEKSKTVAAQYKLIGKSLCFVWKNHIVRFITIFWVLVLTVPMLFCNMMESFYLVEINIPVIYFGLIFAFTRGVIGFFAPLRFSIEKKLGEKGSFYGITIIFGVMLFLMVLLTTPLSLAFVFIFFFTRDYTWTILDKYANDHIPSDRRATVLSIINFCLNLVYMGFALLTGYSMDHSSLLGLNSLLSTMLVLGAATFVILIPFLIANYRKLGAKKEIPSSGE</sequence>
<feature type="transmembrane region" description="Helical" evidence="5">
    <location>
        <begin position="293"/>
        <end position="312"/>
    </location>
</feature>
<dbReference type="InterPro" id="IPR005829">
    <property type="entry name" value="Sugar_transporter_CS"/>
</dbReference>
<evidence type="ECO:0000313" key="7">
    <source>
        <dbReference type="Proteomes" id="UP001208689"/>
    </source>
</evidence>
<dbReference type="InterPro" id="IPR053160">
    <property type="entry name" value="MFS_DHA3_Transporter"/>
</dbReference>
<comment type="subcellular location">
    <subcellularLocation>
        <location evidence="1">Membrane</location>
        <topology evidence="1">Multi-pass membrane protein</topology>
    </subcellularLocation>
</comment>
<dbReference type="SUPFAM" id="SSF103473">
    <property type="entry name" value="MFS general substrate transporter"/>
    <property type="match status" value="1"/>
</dbReference>
<dbReference type="EMBL" id="CP104013">
    <property type="protein sequence ID" value="UYP46839.1"/>
    <property type="molecule type" value="Genomic_DNA"/>
</dbReference>
<keyword evidence="3 5" id="KW-1133">Transmembrane helix</keyword>
<dbReference type="Gene3D" id="1.20.1250.20">
    <property type="entry name" value="MFS general substrate transporter like domains"/>
    <property type="match status" value="1"/>
</dbReference>
<evidence type="ECO:0000256" key="5">
    <source>
        <dbReference type="SAM" id="Phobius"/>
    </source>
</evidence>
<organism evidence="6 7">
    <name type="scientific">Candidatus Lokiarchaeum ossiferum</name>
    <dbReference type="NCBI Taxonomy" id="2951803"/>
    <lineage>
        <taxon>Archaea</taxon>
        <taxon>Promethearchaeati</taxon>
        <taxon>Promethearchaeota</taxon>
        <taxon>Promethearchaeia</taxon>
        <taxon>Promethearchaeales</taxon>
        <taxon>Promethearchaeaceae</taxon>
        <taxon>Candidatus Lokiarchaeum</taxon>
    </lineage>
</organism>
<dbReference type="PROSITE" id="PS00216">
    <property type="entry name" value="SUGAR_TRANSPORT_1"/>
    <property type="match status" value="1"/>
</dbReference>
<keyword evidence="2 5" id="KW-0812">Transmembrane</keyword>
<dbReference type="Pfam" id="PF07690">
    <property type="entry name" value="MFS_1"/>
    <property type="match status" value="1"/>
</dbReference>
<protein>
    <recommendedName>
        <fullName evidence="8">Major facilitator superfamily (MFS) profile domain-containing protein</fullName>
    </recommendedName>
</protein>
<evidence type="ECO:0000256" key="1">
    <source>
        <dbReference type="ARBA" id="ARBA00004141"/>
    </source>
</evidence>
<reference evidence="6" key="1">
    <citation type="submission" date="2022-09" db="EMBL/GenBank/DDBJ databases">
        <title>Actin cytoskeleton and complex cell architecture in an #Asgard archaeon.</title>
        <authorList>
            <person name="Ponce Toledo R.I."/>
            <person name="Schleper C."/>
            <person name="Rodrigues Oliveira T."/>
            <person name="Wollweber F."/>
            <person name="Xu J."/>
            <person name="Rittmann S."/>
            <person name="Klingl A."/>
            <person name="Pilhofer M."/>
        </authorList>
    </citation>
    <scope>NUCLEOTIDE SEQUENCE</scope>
    <source>
        <strain evidence="6">B-35</strain>
    </source>
</reference>
<gene>
    <name evidence="6" type="ORF">NEF87_003124</name>
</gene>
<evidence type="ECO:0000313" key="6">
    <source>
        <dbReference type="EMBL" id="UYP46839.1"/>
    </source>
</evidence>
<keyword evidence="4 5" id="KW-0472">Membrane</keyword>
<keyword evidence="7" id="KW-1185">Reference proteome</keyword>
<evidence type="ECO:0000256" key="3">
    <source>
        <dbReference type="ARBA" id="ARBA00022989"/>
    </source>
</evidence>
<feature type="transmembrane region" description="Helical" evidence="5">
    <location>
        <begin position="227"/>
        <end position="245"/>
    </location>
</feature>
<dbReference type="Proteomes" id="UP001208689">
    <property type="component" value="Chromosome"/>
</dbReference>